<evidence type="ECO:0000313" key="6">
    <source>
        <dbReference type="Proteomes" id="UP000267408"/>
    </source>
</evidence>
<dbReference type="InterPro" id="IPR001031">
    <property type="entry name" value="Thioesterase"/>
</dbReference>
<evidence type="ECO:0000256" key="1">
    <source>
        <dbReference type="ARBA" id="ARBA00007169"/>
    </source>
</evidence>
<evidence type="ECO:0000313" key="5">
    <source>
        <dbReference type="Proteomes" id="UP000266906"/>
    </source>
</evidence>
<dbReference type="OrthoDB" id="3872750at2"/>
<dbReference type="InterPro" id="IPR029058">
    <property type="entry name" value="AB_hydrolase_fold"/>
</dbReference>
<dbReference type="EMBL" id="RJVJ01000001">
    <property type="protein sequence ID" value="ROR42577.1"/>
    <property type="molecule type" value="Genomic_DNA"/>
</dbReference>
<protein>
    <submittedName>
        <fullName evidence="4">Surfactin synthase thioesterase subunit</fullName>
    </submittedName>
</protein>
<dbReference type="SUPFAM" id="SSF53474">
    <property type="entry name" value="alpha/beta-Hydrolases"/>
    <property type="match status" value="1"/>
</dbReference>
<sequence length="269" mass="29081">MLSQKPAPGRSPWLRTFLPRPAAAVRLVCFPHAGGAASSFRALAELLPADVELTAVQYPGRQDRYLAPFATDLLALAADIHREVAPRLDRPTAFLGHSMGATVAYETARLLRPRFPSPLLALFASARRAPDACRPTGLDFAGDDEAVRGFIRELGGSGADRLEEEELWQLTLPMLRSDFLLADAYRHQPGPPLGCPVIAVGGDRDARFTPEDARRWSAHTVGAFEQHELPGGHFYPEECPGLLAALLTDALARHGAPIAATADRPLVES</sequence>
<dbReference type="RefSeq" id="WP_123553322.1">
    <property type="nucleotide sequence ID" value="NZ_JBEYIY010000019.1"/>
</dbReference>
<organism evidence="4 5">
    <name type="scientific">Kitasatospora cineracea</name>
    <dbReference type="NCBI Taxonomy" id="88074"/>
    <lineage>
        <taxon>Bacteria</taxon>
        <taxon>Bacillati</taxon>
        <taxon>Actinomycetota</taxon>
        <taxon>Actinomycetes</taxon>
        <taxon>Kitasatosporales</taxon>
        <taxon>Streptomycetaceae</taxon>
        <taxon>Kitasatospora</taxon>
    </lineage>
</organism>
<dbReference type="Gene3D" id="3.40.50.1820">
    <property type="entry name" value="alpha/beta hydrolase"/>
    <property type="match status" value="1"/>
</dbReference>
<dbReference type="Proteomes" id="UP000267408">
    <property type="component" value="Unassembled WGS sequence"/>
</dbReference>
<dbReference type="InterPro" id="IPR012223">
    <property type="entry name" value="TEII"/>
</dbReference>
<dbReference type="AlphaFoldDB" id="A0A3N4RQB9"/>
<name>A0A3N4RQB9_9ACTN</name>
<feature type="domain" description="Thioesterase" evidence="2">
    <location>
        <begin position="26"/>
        <end position="238"/>
    </location>
</feature>
<accession>A0A8G1XE87</accession>
<evidence type="ECO:0000313" key="4">
    <source>
        <dbReference type="EMBL" id="RPE33071.1"/>
    </source>
</evidence>
<dbReference type="GO" id="GO:0008610">
    <property type="term" value="P:lipid biosynthetic process"/>
    <property type="evidence" value="ECO:0007669"/>
    <property type="project" value="TreeGrafter"/>
</dbReference>
<dbReference type="PANTHER" id="PTHR11487:SF0">
    <property type="entry name" value="S-ACYL FATTY ACID SYNTHASE THIOESTERASE, MEDIUM CHAIN"/>
    <property type="match status" value="1"/>
</dbReference>
<comment type="caution">
    <text evidence="4">The sequence shown here is derived from an EMBL/GenBank/DDBJ whole genome shotgun (WGS) entry which is preliminary data.</text>
</comment>
<accession>A0A3N4RQB9</accession>
<gene>
    <name evidence="4" type="ORF">EDD38_1350</name>
    <name evidence="3" type="ORF">EDD39_0702</name>
</gene>
<evidence type="ECO:0000313" key="3">
    <source>
        <dbReference type="EMBL" id="ROR42577.1"/>
    </source>
</evidence>
<comment type="similarity">
    <text evidence="1">Belongs to the thioesterase family.</text>
</comment>
<reference evidence="5 6" key="1">
    <citation type="submission" date="2018-11" db="EMBL/GenBank/DDBJ databases">
        <title>Sequencing the genomes of 1000 actinobacteria strains.</title>
        <authorList>
            <person name="Klenk H.-P."/>
        </authorList>
    </citation>
    <scope>NUCLEOTIDE SEQUENCE [LARGE SCALE GENOMIC DNA]</scope>
    <source>
        <strain evidence="3 6">DSM 44780</strain>
        <strain evidence="4 5">DSM 44781</strain>
    </source>
</reference>
<dbReference type="Proteomes" id="UP000266906">
    <property type="component" value="Unassembled WGS sequence"/>
</dbReference>
<evidence type="ECO:0000259" key="2">
    <source>
        <dbReference type="Pfam" id="PF00975"/>
    </source>
</evidence>
<dbReference type="EMBL" id="RKQG01000001">
    <property type="protein sequence ID" value="RPE33071.1"/>
    <property type="molecule type" value="Genomic_DNA"/>
</dbReference>
<dbReference type="PANTHER" id="PTHR11487">
    <property type="entry name" value="THIOESTERASE"/>
    <property type="match status" value="1"/>
</dbReference>
<proteinExistence type="inferred from homology"/>
<dbReference type="Pfam" id="PF00975">
    <property type="entry name" value="Thioesterase"/>
    <property type="match status" value="1"/>
</dbReference>
<keyword evidence="5" id="KW-1185">Reference proteome</keyword>